<reference evidence="2" key="1">
    <citation type="submission" date="2011-06" db="EMBL/GenBank/DDBJ databases">
        <title>Complete genome sequence of Paenibacillus mucilaginosus KNP414.</title>
        <authorList>
            <person name="Wang J."/>
            <person name="Hu S."/>
            <person name="Hu X."/>
            <person name="Zhang B."/>
            <person name="Dong D."/>
            <person name="Zhang S."/>
            <person name="Zhao K."/>
            <person name="Wu D."/>
        </authorList>
    </citation>
    <scope>NUCLEOTIDE SEQUENCE [LARGE SCALE GENOMIC DNA]</scope>
    <source>
        <strain evidence="2">KNP414</strain>
    </source>
</reference>
<reference evidence="1 2" key="2">
    <citation type="journal article" date="2013" name="Genome Announc.">
        <title>Genome Sequence of Growth-Improving Paenibacillus mucilaginosus Strain KNP414.</title>
        <authorList>
            <person name="Lu J.J."/>
            <person name="Wang J.F."/>
            <person name="Hu X.F."/>
        </authorList>
    </citation>
    <scope>NUCLEOTIDE SEQUENCE [LARGE SCALE GENOMIC DNA]</scope>
    <source>
        <strain evidence="1 2">KNP414</strain>
    </source>
</reference>
<organism evidence="1 2">
    <name type="scientific">Paenibacillus mucilaginosus (strain KNP414)</name>
    <dbReference type="NCBI Taxonomy" id="1036673"/>
    <lineage>
        <taxon>Bacteria</taxon>
        <taxon>Bacillati</taxon>
        <taxon>Bacillota</taxon>
        <taxon>Bacilli</taxon>
        <taxon>Bacillales</taxon>
        <taxon>Paenibacillaceae</taxon>
        <taxon>Paenibacillus</taxon>
    </lineage>
</organism>
<name>F8F6B4_PAEMK</name>
<dbReference type="AlphaFoldDB" id="F8F6B4"/>
<accession>F8F6B4</accession>
<dbReference type="Proteomes" id="UP000006620">
    <property type="component" value="Chromosome"/>
</dbReference>
<protein>
    <submittedName>
        <fullName evidence="1">Uncharacterized protein</fullName>
    </submittedName>
</protein>
<evidence type="ECO:0000313" key="2">
    <source>
        <dbReference type="Proteomes" id="UP000006620"/>
    </source>
</evidence>
<dbReference type="EMBL" id="CP002869">
    <property type="protein sequence ID" value="AEI42388.1"/>
    <property type="molecule type" value="Genomic_DNA"/>
</dbReference>
<gene>
    <name evidence="1" type="ordered locus">KNP414_03849</name>
</gene>
<sequence length="40" mass="4674">MAGYQQVDKPSKCLMKKHQNVETRIREQLPRGGLLPGYFR</sequence>
<evidence type="ECO:0000313" key="1">
    <source>
        <dbReference type="EMBL" id="AEI42388.1"/>
    </source>
</evidence>
<dbReference type="HOGENOM" id="CLU_3293480_0_0_9"/>
<dbReference type="KEGG" id="pms:KNP414_03849"/>
<proteinExistence type="predicted"/>